<reference evidence="2" key="2">
    <citation type="submission" date="2019-01" db="UniProtKB">
        <authorList>
            <consortium name="EnsemblPlants"/>
        </authorList>
    </citation>
    <scope>IDENTIFICATION</scope>
    <source>
        <strain evidence="2">cv. Heinz 1706</strain>
    </source>
</reference>
<name>A0A3Q7ENE2_SOLLC</name>
<dbReference type="AlphaFoldDB" id="A0A3Q7ENE2"/>
<keyword evidence="1" id="KW-1133">Transmembrane helix</keyword>
<keyword evidence="1" id="KW-0812">Transmembrane</keyword>
<reference evidence="2" key="1">
    <citation type="journal article" date="2012" name="Nature">
        <title>The tomato genome sequence provides insights into fleshy fruit evolution.</title>
        <authorList>
            <consortium name="Tomato Genome Consortium"/>
        </authorList>
    </citation>
    <scope>NUCLEOTIDE SEQUENCE [LARGE SCALE GENOMIC DNA]</scope>
    <source>
        <strain evidence="2">cv. Heinz 1706</strain>
    </source>
</reference>
<proteinExistence type="predicted"/>
<dbReference type="InParanoid" id="A0A3Q7ENE2"/>
<keyword evidence="3" id="KW-1185">Reference proteome</keyword>
<sequence length="143" mass="16108">MVFHLKSSCNPRVSRPGIVCTMLFLALDFAIPLAAFSSSFEEVSIDVKGRREGIGLFGPSSVLIYILSSSWVRLSHYIVLKDCKTRHFKQDPLSGTSWTINLILKIRLWIIVRLLWGSCCLFRPNGPLLHKKLALGVAPKAYY</sequence>
<dbReference type="EnsemblPlants" id="Solyc01g099405.1.1">
    <property type="protein sequence ID" value="Solyc01g099405.1.1"/>
    <property type="gene ID" value="Solyc01g099405.1"/>
</dbReference>
<feature type="transmembrane region" description="Helical" evidence="1">
    <location>
        <begin position="56"/>
        <end position="74"/>
    </location>
</feature>
<dbReference type="Gramene" id="Solyc01g099405.1.1">
    <property type="protein sequence ID" value="Solyc01g099405.1.1"/>
    <property type="gene ID" value="Solyc01g099405.1"/>
</dbReference>
<accession>A0A3Q7ENE2</accession>
<evidence type="ECO:0000313" key="2">
    <source>
        <dbReference type="EnsemblPlants" id="Solyc01g099405.1.1"/>
    </source>
</evidence>
<dbReference type="Proteomes" id="UP000004994">
    <property type="component" value="Chromosome 1"/>
</dbReference>
<organism evidence="2">
    <name type="scientific">Solanum lycopersicum</name>
    <name type="common">Tomato</name>
    <name type="synonym">Lycopersicon esculentum</name>
    <dbReference type="NCBI Taxonomy" id="4081"/>
    <lineage>
        <taxon>Eukaryota</taxon>
        <taxon>Viridiplantae</taxon>
        <taxon>Streptophyta</taxon>
        <taxon>Embryophyta</taxon>
        <taxon>Tracheophyta</taxon>
        <taxon>Spermatophyta</taxon>
        <taxon>Magnoliopsida</taxon>
        <taxon>eudicotyledons</taxon>
        <taxon>Gunneridae</taxon>
        <taxon>Pentapetalae</taxon>
        <taxon>asterids</taxon>
        <taxon>lamiids</taxon>
        <taxon>Solanales</taxon>
        <taxon>Solanaceae</taxon>
        <taxon>Solanoideae</taxon>
        <taxon>Solaneae</taxon>
        <taxon>Solanum</taxon>
        <taxon>Solanum subgen. Lycopersicon</taxon>
    </lineage>
</organism>
<evidence type="ECO:0000256" key="1">
    <source>
        <dbReference type="SAM" id="Phobius"/>
    </source>
</evidence>
<keyword evidence="1" id="KW-0472">Membrane</keyword>
<evidence type="ECO:0000313" key="3">
    <source>
        <dbReference type="Proteomes" id="UP000004994"/>
    </source>
</evidence>
<evidence type="ECO:0008006" key="4">
    <source>
        <dbReference type="Google" id="ProtNLM"/>
    </source>
</evidence>
<protein>
    <recommendedName>
        <fullName evidence="4">Transmembrane protein</fullName>
    </recommendedName>
</protein>
<feature type="transmembrane region" description="Helical" evidence="1">
    <location>
        <begin position="16"/>
        <end position="36"/>
    </location>
</feature>